<feature type="compositionally biased region" description="Acidic residues" evidence="2">
    <location>
        <begin position="352"/>
        <end position="368"/>
    </location>
</feature>
<evidence type="ECO:0000256" key="1">
    <source>
        <dbReference type="SAM" id="Coils"/>
    </source>
</evidence>
<feature type="compositionally biased region" description="Low complexity" evidence="2">
    <location>
        <begin position="403"/>
        <end position="421"/>
    </location>
</feature>
<dbReference type="Gene3D" id="1.10.287.620">
    <property type="entry name" value="Helix Hairpins"/>
    <property type="match status" value="1"/>
</dbReference>
<organism evidence="3 4">
    <name type="scientific">Cyphellophora attinorum</name>
    <dbReference type="NCBI Taxonomy" id="1664694"/>
    <lineage>
        <taxon>Eukaryota</taxon>
        <taxon>Fungi</taxon>
        <taxon>Dikarya</taxon>
        <taxon>Ascomycota</taxon>
        <taxon>Pezizomycotina</taxon>
        <taxon>Eurotiomycetes</taxon>
        <taxon>Chaetothyriomycetidae</taxon>
        <taxon>Chaetothyriales</taxon>
        <taxon>Cyphellophoraceae</taxon>
        <taxon>Cyphellophora</taxon>
    </lineage>
</organism>
<gene>
    <name evidence="3" type="ORF">AB675_4969</name>
</gene>
<sequence length="578" mass="63843">MASEIECMLPHEIAQTFKTYELEQTYQHCLRDTDRIYEDERARLLRVQLLLLEDENEELQDKLDADISAIENLEDTNEDMRSRLAETQAELQRVEVELKARSRENERYKAEIDAQNQASSDTQKILSEKLALSRELAVLKPELEHLRSQTSSQQNALAEKLALQRELSSAQVELENEKRIVQRLQSQREASGHDDSALHSEIDDLKKEVASMRTQIQKNQREIVKKQSEWETQKDVLESKLDAFRTKLRTTKEQLKEAQDELEKSQAAKMAQSAELTKARLAGKMAPPPTTGPINPRKRNVARFDPDMTIGTPGQGGAAKKQRSSVSIGDKSSFSMTPFLNRTTMSILPETPSEDVAESTEKDESEQTVDERMHEQIHSIIEEAETQAAQRKAAKEARDKARAAALASTAATKAKASTAAKPTQPLKESTATKGNKVVQKKPALDKVTEEDVGEEPATAPPTIKPVAAAKKEKKSANSDRENDAPSDTEQNKASDKTHKRKRPNIFDEDDKALPVEPKLKKVKTLKVLGKAGGSGLGNVSLLGAGAAVTGGKAKKTFAEFSPLKKDRRAAVGGAGSAA</sequence>
<dbReference type="GeneID" id="28737024"/>
<dbReference type="EMBL" id="LFJN01000015">
    <property type="protein sequence ID" value="KPI39430.1"/>
    <property type="molecule type" value="Genomic_DNA"/>
</dbReference>
<dbReference type="GO" id="GO:0000796">
    <property type="term" value="C:condensin complex"/>
    <property type="evidence" value="ECO:0007669"/>
    <property type="project" value="TreeGrafter"/>
</dbReference>
<name>A0A0N1NZZ4_9EURO</name>
<dbReference type="GO" id="GO:0000785">
    <property type="term" value="C:chromatin"/>
    <property type="evidence" value="ECO:0007669"/>
    <property type="project" value="TreeGrafter"/>
</dbReference>
<feature type="region of interest" description="Disordered" evidence="2">
    <location>
        <begin position="347"/>
        <end position="516"/>
    </location>
</feature>
<feature type="compositionally biased region" description="Basic and acidic residues" evidence="2">
    <location>
        <begin position="369"/>
        <end position="381"/>
    </location>
</feature>
<keyword evidence="4" id="KW-1185">Reference proteome</keyword>
<feature type="compositionally biased region" description="Basic and acidic residues" evidence="2">
    <location>
        <begin position="393"/>
        <end position="402"/>
    </location>
</feature>
<dbReference type="GO" id="GO:0007076">
    <property type="term" value="P:mitotic chromosome condensation"/>
    <property type="evidence" value="ECO:0007669"/>
    <property type="project" value="TreeGrafter"/>
</dbReference>
<dbReference type="GO" id="GO:0003682">
    <property type="term" value="F:chromatin binding"/>
    <property type="evidence" value="ECO:0007669"/>
    <property type="project" value="TreeGrafter"/>
</dbReference>
<dbReference type="AlphaFoldDB" id="A0A0N1NZZ4"/>
<dbReference type="PANTHER" id="PTHR43941:SF1">
    <property type="entry name" value="STRUCTURAL MAINTENANCE OF CHROMOSOMES PROTEIN 2"/>
    <property type="match status" value="1"/>
</dbReference>
<feature type="compositionally biased region" description="Basic and acidic residues" evidence="2">
    <location>
        <begin position="474"/>
        <end position="496"/>
    </location>
</feature>
<feature type="region of interest" description="Disordered" evidence="2">
    <location>
        <begin position="309"/>
        <end position="332"/>
    </location>
</feature>
<feature type="coiled-coil region" evidence="1">
    <location>
        <begin position="42"/>
        <end position="118"/>
    </location>
</feature>
<keyword evidence="1" id="KW-0175">Coiled coil</keyword>
<dbReference type="GO" id="GO:0000793">
    <property type="term" value="C:condensed chromosome"/>
    <property type="evidence" value="ECO:0007669"/>
    <property type="project" value="TreeGrafter"/>
</dbReference>
<dbReference type="Proteomes" id="UP000038010">
    <property type="component" value="Unassembled WGS sequence"/>
</dbReference>
<evidence type="ECO:0000256" key="2">
    <source>
        <dbReference type="SAM" id="MobiDB-lite"/>
    </source>
</evidence>
<feature type="coiled-coil region" evidence="1">
    <location>
        <begin position="153"/>
        <end position="275"/>
    </location>
</feature>
<comment type="caution">
    <text evidence="3">The sequence shown here is derived from an EMBL/GenBank/DDBJ whole genome shotgun (WGS) entry which is preliminary data.</text>
</comment>
<reference evidence="3 4" key="1">
    <citation type="submission" date="2015-06" db="EMBL/GenBank/DDBJ databases">
        <title>Draft genome of the ant-associated black yeast Phialophora attae CBS 131958.</title>
        <authorList>
            <person name="Moreno L.F."/>
            <person name="Stielow B.J."/>
            <person name="de Hoog S."/>
            <person name="Vicente V.A."/>
            <person name="Weiss V.A."/>
            <person name="de Vries M."/>
            <person name="Cruz L.M."/>
            <person name="Souza E.M."/>
        </authorList>
    </citation>
    <scope>NUCLEOTIDE SEQUENCE [LARGE SCALE GENOMIC DNA]</scope>
    <source>
        <strain evidence="3 4">CBS 131958</strain>
    </source>
</reference>
<dbReference type="RefSeq" id="XP_017999393.1">
    <property type="nucleotide sequence ID" value="XM_018145144.1"/>
</dbReference>
<dbReference type="VEuPathDB" id="FungiDB:AB675_4969"/>
<dbReference type="PANTHER" id="PTHR43941">
    <property type="entry name" value="STRUCTURAL MAINTENANCE OF CHROMOSOMES PROTEIN 2"/>
    <property type="match status" value="1"/>
</dbReference>
<evidence type="ECO:0000313" key="4">
    <source>
        <dbReference type="Proteomes" id="UP000038010"/>
    </source>
</evidence>
<accession>A0A0N1NZZ4</accession>
<dbReference type="STRING" id="1664694.A0A0N1NZZ4"/>
<proteinExistence type="predicted"/>
<evidence type="ECO:0000313" key="3">
    <source>
        <dbReference type="EMBL" id="KPI39430.1"/>
    </source>
</evidence>
<dbReference type="OrthoDB" id="20105at2759"/>
<protein>
    <submittedName>
        <fullName evidence="3">Uncharacterized protein</fullName>
    </submittedName>
</protein>